<evidence type="ECO:0000313" key="2">
    <source>
        <dbReference type="Proteomes" id="UP000199361"/>
    </source>
</evidence>
<dbReference type="EMBL" id="FOHX01000003">
    <property type="protein sequence ID" value="SET49044.1"/>
    <property type="molecule type" value="Genomic_DNA"/>
</dbReference>
<evidence type="ECO:0000313" key="1">
    <source>
        <dbReference type="EMBL" id="SET49044.1"/>
    </source>
</evidence>
<dbReference type="Proteomes" id="UP000199361">
    <property type="component" value="Unassembled WGS sequence"/>
</dbReference>
<dbReference type="SUPFAM" id="SSF53448">
    <property type="entry name" value="Nucleotide-diphospho-sugar transferases"/>
    <property type="match status" value="1"/>
</dbReference>
<dbReference type="RefSeq" id="WP_091079415.1">
    <property type="nucleotide sequence ID" value="NZ_FOHX01000003.1"/>
</dbReference>
<gene>
    <name evidence="1" type="ORF">SAMN05421811_103205</name>
</gene>
<organism evidence="1 2">
    <name type="scientific">Nonomuraea wenchangensis</name>
    <dbReference type="NCBI Taxonomy" id="568860"/>
    <lineage>
        <taxon>Bacteria</taxon>
        <taxon>Bacillati</taxon>
        <taxon>Actinomycetota</taxon>
        <taxon>Actinomycetes</taxon>
        <taxon>Streptosporangiales</taxon>
        <taxon>Streptosporangiaceae</taxon>
        <taxon>Nonomuraea</taxon>
    </lineage>
</organism>
<keyword evidence="2" id="KW-1185">Reference proteome</keyword>
<dbReference type="OrthoDB" id="3356875at2"/>
<name>A0A1I0ETY2_9ACTN</name>
<dbReference type="AlphaFoldDB" id="A0A1I0ETY2"/>
<dbReference type="STRING" id="568860.SAMN05421811_103205"/>
<evidence type="ECO:0008006" key="3">
    <source>
        <dbReference type="Google" id="ProtNLM"/>
    </source>
</evidence>
<reference evidence="1 2" key="1">
    <citation type="submission" date="2016-10" db="EMBL/GenBank/DDBJ databases">
        <authorList>
            <person name="de Groot N.N."/>
        </authorList>
    </citation>
    <scope>NUCLEOTIDE SEQUENCE [LARGE SCALE GENOMIC DNA]</scope>
    <source>
        <strain evidence="1 2">CGMCC 4.5598</strain>
    </source>
</reference>
<protein>
    <recommendedName>
        <fullName evidence="3">Glycosyltransferase</fullName>
    </recommendedName>
</protein>
<sequence length="227" mass="25231">MPDLLVIVPSRGRPHNIADLHDAWTAATTGPTGLLVAVDDDDPTLDDYRQVCADRGIALTVGPRLRMCPTLNKVAVEHAPHHFAIGFLGDDHRPRTRGWDEHYLAALRDLGTGFVYGNDLLAGERLPTQVAVTSDIVMALGWMVPDGILHLWADNVWLDLGRAIDRIRYLPRVVVEHQHYLNGKAAEDDRYREVNNADAAEADRLAYAAWLEHRMPGDVDKLKALLG</sequence>
<dbReference type="InterPro" id="IPR029044">
    <property type="entry name" value="Nucleotide-diphossugar_trans"/>
</dbReference>
<accession>A0A1I0ETY2</accession>
<proteinExistence type="predicted"/>